<reference evidence="2 3" key="1">
    <citation type="submission" date="2019-01" db="EMBL/GenBank/DDBJ databases">
        <title>Genomes sequencing and comparative genomics of infectious freshwater microsporidia, Cucumispora dikerogammari and Thelohania contejeani.</title>
        <authorList>
            <person name="Cormier A."/>
            <person name="Giraud I."/>
            <person name="Wattier R."/>
            <person name="Teixeira M."/>
            <person name="Grandjean F."/>
            <person name="Rigaud T."/>
            <person name="Cordaux R."/>
        </authorList>
    </citation>
    <scope>NUCLEOTIDE SEQUENCE [LARGE SCALE GENOMIC DNA]</scope>
    <source>
        <strain evidence="2">T1</strain>
        <tissue evidence="2">Spores</tissue>
    </source>
</reference>
<dbReference type="EMBL" id="SBIQ01000002">
    <property type="protein sequence ID" value="KAF7684763.1"/>
    <property type="molecule type" value="Genomic_DNA"/>
</dbReference>
<keyword evidence="1" id="KW-0812">Transmembrane</keyword>
<name>A0ABQ7I2Z0_9MICR</name>
<keyword evidence="1" id="KW-1133">Transmembrane helix</keyword>
<feature type="transmembrane region" description="Helical" evidence="1">
    <location>
        <begin position="172"/>
        <end position="190"/>
    </location>
</feature>
<dbReference type="Proteomes" id="UP001516464">
    <property type="component" value="Unassembled WGS sequence"/>
</dbReference>
<gene>
    <name evidence="2" type="ORF">TCON_0062</name>
</gene>
<evidence type="ECO:0000313" key="2">
    <source>
        <dbReference type="EMBL" id="KAF7684763.1"/>
    </source>
</evidence>
<proteinExistence type="predicted"/>
<feature type="transmembrane region" description="Helical" evidence="1">
    <location>
        <begin position="80"/>
        <end position="105"/>
    </location>
</feature>
<comment type="caution">
    <text evidence="2">The sequence shown here is derived from an EMBL/GenBank/DDBJ whole genome shotgun (WGS) entry which is preliminary data.</text>
</comment>
<evidence type="ECO:0000313" key="3">
    <source>
        <dbReference type="Proteomes" id="UP001516464"/>
    </source>
</evidence>
<feature type="transmembrane region" description="Helical" evidence="1">
    <location>
        <begin position="50"/>
        <end position="73"/>
    </location>
</feature>
<evidence type="ECO:0000256" key="1">
    <source>
        <dbReference type="SAM" id="Phobius"/>
    </source>
</evidence>
<feature type="transmembrane region" description="Helical" evidence="1">
    <location>
        <begin position="12"/>
        <end position="38"/>
    </location>
</feature>
<protein>
    <recommendedName>
        <fullName evidence="4">Tetraspanin</fullName>
    </recommendedName>
</protein>
<accession>A0ABQ7I2Z0</accession>
<keyword evidence="1" id="KW-0472">Membrane</keyword>
<keyword evidence="3" id="KW-1185">Reference proteome</keyword>
<organism evidence="2 3">
    <name type="scientific">Astathelohania contejeani</name>
    <dbReference type="NCBI Taxonomy" id="164912"/>
    <lineage>
        <taxon>Eukaryota</taxon>
        <taxon>Fungi</taxon>
        <taxon>Fungi incertae sedis</taxon>
        <taxon>Microsporidia</taxon>
        <taxon>Astathelohaniidae</taxon>
        <taxon>Astathelohania</taxon>
    </lineage>
</organism>
<sequence>MHGKKQIQALIKIVFGISQVILFLIGVFIIISSITIFIREKELLNIKWMVFLYALIFGKLCISIGVSGSIILSRHTKSMACVYTSMVVTLMNIGFILLLITPQVIEHLPEWSNKRWDQINTEQRNFIQLQLECCGFNSKEDRPGTECAGNIEPCLQPLIDLSKMLVYNISKFSFFIFFVSSINLIILSMLKMK</sequence>
<evidence type="ECO:0008006" key="4">
    <source>
        <dbReference type="Google" id="ProtNLM"/>
    </source>
</evidence>